<comment type="caution">
    <text evidence="2">The sequence shown here is derived from an EMBL/GenBank/DDBJ whole genome shotgun (WGS) entry which is preliminary data.</text>
</comment>
<keyword evidence="3" id="KW-1185">Reference proteome</keyword>
<gene>
    <name evidence="2" type="ORF">DM860_001301</name>
</gene>
<sequence>MYIRILNIFNEGHLSNVYTLLKKKHSFSNFLICLIFLSFKLVLLEVEGDHPTPPHLLLLLADICCFLLLPDCSLVRLLESGVVASLLRQMVPVSQQWDS</sequence>
<feature type="transmembrane region" description="Helical" evidence="1">
    <location>
        <begin position="56"/>
        <end position="78"/>
    </location>
</feature>
<dbReference type="EMBL" id="NQVE01000097">
    <property type="protein sequence ID" value="RAL48981.1"/>
    <property type="molecule type" value="Genomic_DNA"/>
</dbReference>
<feature type="transmembrane region" description="Helical" evidence="1">
    <location>
        <begin position="27"/>
        <end position="44"/>
    </location>
</feature>
<keyword evidence="1" id="KW-0472">Membrane</keyword>
<organism evidence="2 3">
    <name type="scientific">Cuscuta australis</name>
    <dbReference type="NCBI Taxonomy" id="267555"/>
    <lineage>
        <taxon>Eukaryota</taxon>
        <taxon>Viridiplantae</taxon>
        <taxon>Streptophyta</taxon>
        <taxon>Embryophyta</taxon>
        <taxon>Tracheophyta</taxon>
        <taxon>Spermatophyta</taxon>
        <taxon>Magnoliopsida</taxon>
        <taxon>eudicotyledons</taxon>
        <taxon>Gunneridae</taxon>
        <taxon>Pentapetalae</taxon>
        <taxon>asterids</taxon>
        <taxon>lamiids</taxon>
        <taxon>Solanales</taxon>
        <taxon>Convolvulaceae</taxon>
        <taxon>Cuscuteae</taxon>
        <taxon>Cuscuta</taxon>
        <taxon>Cuscuta subgen. Grammica</taxon>
        <taxon>Cuscuta sect. Cleistogrammica</taxon>
    </lineage>
</organism>
<dbReference type="AlphaFoldDB" id="A0A328DXQ9"/>
<evidence type="ECO:0000256" key="1">
    <source>
        <dbReference type="SAM" id="Phobius"/>
    </source>
</evidence>
<reference evidence="2 3" key="1">
    <citation type="submission" date="2018-06" db="EMBL/GenBank/DDBJ databases">
        <title>The Genome of Cuscuta australis (Dodder) Provides Insight into the Evolution of Plant Parasitism.</title>
        <authorList>
            <person name="Liu H."/>
        </authorList>
    </citation>
    <scope>NUCLEOTIDE SEQUENCE [LARGE SCALE GENOMIC DNA]</scope>
    <source>
        <strain evidence="3">cv. Yunnan</strain>
        <tissue evidence="2">Vines</tissue>
    </source>
</reference>
<evidence type="ECO:0000313" key="3">
    <source>
        <dbReference type="Proteomes" id="UP000249390"/>
    </source>
</evidence>
<keyword evidence="1" id="KW-1133">Transmembrane helix</keyword>
<keyword evidence="1" id="KW-0812">Transmembrane</keyword>
<evidence type="ECO:0000313" key="2">
    <source>
        <dbReference type="EMBL" id="RAL48981.1"/>
    </source>
</evidence>
<accession>A0A328DXQ9</accession>
<dbReference type="Proteomes" id="UP000249390">
    <property type="component" value="Unassembled WGS sequence"/>
</dbReference>
<name>A0A328DXQ9_9ASTE</name>
<protein>
    <submittedName>
        <fullName evidence="2">Uncharacterized protein</fullName>
    </submittedName>
</protein>
<proteinExistence type="predicted"/>